<dbReference type="FunFam" id="3.40.50.12670:FF:000002">
    <property type="entry name" value="Carboxypeptidase"/>
    <property type="match status" value="1"/>
</dbReference>
<dbReference type="GO" id="GO:0004185">
    <property type="term" value="F:serine-type carboxypeptidase activity"/>
    <property type="evidence" value="ECO:0007669"/>
    <property type="project" value="InterPro"/>
</dbReference>
<organism evidence="3 4">
    <name type="scientific">Kalanchoe fedtschenkoi</name>
    <name type="common">Lavender scallops</name>
    <name type="synonym">South American air plant</name>
    <dbReference type="NCBI Taxonomy" id="63787"/>
    <lineage>
        <taxon>Eukaryota</taxon>
        <taxon>Viridiplantae</taxon>
        <taxon>Streptophyta</taxon>
        <taxon>Embryophyta</taxon>
        <taxon>Tracheophyta</taxon>
        <taxon>Spermatophyta</taxon>
        <taxon>Magnoliopsida</taxon>
        <taxon>eudicotyledons</taxon>
        <taxon>Gunneridae</taxon>
        <taxon>Pentapetalae</taxon>
        <taxon>Saxifragales</taxon>
        <taxon>Crassulaceae</taxon>
        <taxon>Kalanchoe</taxon>
    </lineage>
</organism>
<feature type="signal peptide" evidence="2">
    <location>
        <begin position="1"/>
        <end position="47"/>
    </location>
</feature>
<reference evidence="3" key="1">
    <citation type="submission" date="2021-01" db="UniProtKB">
        <authorList>
            <consortium name="EnsemblPlants"/>
        </authorList>
    </citation>
    <scope>IDENTIFICATION</scope>
</reference>
<dbReference type="GO" id="GO:0016747">
    <property type="term" value="F:acyltransferase activity, transferring groups other than amino-acyl groups"/>
    <property type="evidence" value="ECO:0007669"/>
    <property type="project" value="TreeGrafter"/>
</dbReference>
<evidence type="ECO:0000256" key="2">
    <source>
        <dbReference type="SAM" id="SignalP"/>
    </source>
</evidence>
<proteinExistence type="inferred from homology"/>
<dbReference type="Proteomes" id="UP000594263">
    <property type="component" value="Unplaced"/>
</dbReference>
<dbReference type="GO" id="GO:0019748">
    <property type="term" value="P:secondary metabolic process"/>
    <property type="evidence" value="ECO:0007669"/>
    <property type="project" value="TreeGrafter"/>
</dbReference>
<evidence type="ECO:0000313" key="4">
    <source>
        <dbReference type="Proteomes" id="UP000594263"/>
    </source>
</evidence>
<keyword evidence="2" id="KW-0732">Signal</keyword>
<dbReference type="InterPro" id="IPR029058">
    <property type="entry name" value="AB_hydrolase_fold"/>
</dbReference>
<dbReference type="PRINTS" id="PR00724">
    <property type="entry name" value="CRBOXYPTASEC"/>
</dbReference>
<comment type="similarity">
    <text evidence="1">Belongs to the peptidase S10 family.</text>
</comment>
<dbReference type="EnsemblPlants" id="Kaladp0016s0320.1.v1.1">
    <property type="protein sequence ID" value="Kaladp0016s0320.1.v1.1"/>
    <property type="gene ID" value="Kaladp0016s0320.v1.1"/>
</dbReference>
<evidence type="ECO:0008006" key="5">
    <source>
        <dbReference type="Google" id="ProtNLM"/>
    </source>
</evidence>
<dbReference type="PANTHER" id="PTHR11802:SF329">
    <property type="entry name" value="SERINE CARBOXYPEPTIDASE-LIKE 17"/>
    <property type="match status" value="1"/>
</dbReference>
<dbReference type="GO" id="GO:0006508">
    <property type="term" value="P:proteolysis"/>
    <property type="evidence" value="ECO:0007669"/>
    <property type="project" value="InterPro"/>
</dbReference>
<dbReference type="InterPro" id="IPR001563">
    <property type="entry name" value="Peptidase_S10"/>
</dbReference>
<evidence type="ECO:0000313" key="3">
    <source>
        <dbReference type="EnsemblPlants" id="Kaladp0016s0320.1.v1.1"/>
    </source>
</evidence>
<sequence>MCYETDSMPASSAPKSIPAEMSRSLLQLSSHLAFLLLALLAPQLDQAASYGTLVKNLPGFDGNLPFKLETGYVSLEASELFYYFVESEGDPRKDPLLLWYSGGPGCSALNGLIYQIGPLAFDVSAYQGGVPPISYYPHSWTKSSSILFVDAPVGTGFSYATDPSAYPMSDTKSAAQTYEFLRQWLIEHPQFLKLQLFIGADSYSGISAPLVVKHVVNGNKAGAKPYLNLKGYIVGCPRTDAAINENSKISFSHRIGLISDELFEATRETCDSSYTNVEPENWRCLENLKLVRKLIKDINKNQVLEPKCQWADPDPGLRRSMKADNNANLFQSGASDFWCHNLNYSMSDDWANAESVQQALNVRQETVQEWARCNKSLDYDEDVASVVDVHKSLSKLGLQALIYNGDHDLTIPSCGTQEWIRKLNLSVVNEWRPWLVNGQVVGYTVKYSNRGFHLTYASVLAAGHPPQEYKRRECFDMYERWIHYYPL</sequence>
<dbReference type="PANTHER" id="PTHR11802">
    <property type="entry name" value="SERINE PROTEASE FAMILY S10 SERINE CARBOXYPEPTIDASE"/>
    <property type="match status" value="1"/>
</dbReference>
<dbReference type="SUPFAM" id="SSF53474">
    <property type="entry name" value="alpha/beta-Hydrolases"/>
    <property type="match status" value="1"/>
</dbReference>
<dbReference type="AlphaFoldDB" id="A0A7N0T126"/>
<dbReference type="Pfam" id="PF00450">
    <property type="entry name" value="Peptidase_S10"/>
    <property type="match status" value="1"/>
</dbReference>
<name>A0A7N0T126_KALFE</name>
<dbReference type="Gene3D" id="3.40.50.12670">
    <property type="match status" value="1"/>
</dbReference>
<protein>
    <recommendedName>
        <fullName evidence="5">Serine carboxypeptidase-like 18</fullName>
    </recommendedName>
</protein>
<accession>A0A7N0T126</accession>
<dbReference type="Gene3D" id="3.40.50.1820">
    <property type="entry name" value="alpha/beta hydrolase"/>
    <property type="match status" value="1"/>
</dbReference>
<dbReference type="OMA" id="YKRRECF"/>
<evidence type="ECO:0000256" key="1">
    <source>
        <dbReference type="ARBA" id="ARBA00009431"/>
    </source>
</evidence>
<dbReference type="Gramene" id="Kaladp0016s0320.1.v1.1">
    <property type="protein sequence ID" value="Kaladp0016s0320.1.v1.1"/>
    <property type="gene ID" value="Kaladp0016s0320.v1.1"/>
</dbReference>
<feature type="chain" id="PRO_5029497677" description="Serine carboxypeptidase-like 18" evidence="2">
    <location>
        <begin position="48"/>
        <end position="487"/>
    </location>
</feature>
<dbReference type="FunFam" id="3.40.50.1820:FF:000072">
    <property type="entry name" value="Serine carboxypeptidase-like 19"/>
    <property type="match status" value="1"/>
</dbReference>
<keyword evidence="4" id="KW-1185">Reference proteome</keyword>